<dbReference type="Gene3D" id="1.10.3720.10">
    <property type="entry name" value="MetI-like"/>
    <property type="match status" value="1"/>
</dbReference>
<dbReference type="EMBL" id="BMCU01000005">
    <property type="protein sequence ID" value="GGG22189.1"/>
    <property type="molecule type" value="Genomic_DNA"/>
</dbReference>
<evidence type="ECO:0000256" key="5">
    <source>
        <dbReference type="ARBA" id="ARBA00022989"/>
    </source>
</evidence>
<feature type="transmembrane region" description="Helical" evidence="7">
    <location>
        <begin position="21"/>
        <end position="43"/>
    </location>
</feature>
<evidence type="ECO:0000256" key="3">
    <source>
        <dbReference type="ARBA" id="ARBA00022475"/>
    </source>
</evidence>
<dbReference type="Pfam" id="PF00528">
    <property type="entry name" value="BPD_transp_1"/>
    <property type="match status" value="1"/>
</dbReference>
<evidence type="ECO:0000256" key="7">
    <source>
        <dbReference type="RuleBase" id="RU363032"/>
    </source>
</evidence>
<dbReference type="Proteomes" id="UP000654257">
    <property type="component" value="Unassembled WGS sequence"/>
</dbReference>
<dbReference type="PANTHER" id="PTHR30151">
    <property type="entry name" value="ALKANE SULFONATE ABC TRANSPORTER-RELATED, MEMBRANE SUBUNIT"/>
    <property type="match status" value="1"/>
</dbReference>
<sequence length="280" mass="29723">MSTTTEERVTRGESAYGAGRSIVGFLVPILIAFVMLLVIWVVFLNAFPQVGPRVGKTPADVWEYLFTGSRSAEARSSVFGNLRITLRDAGVGFVVGMGGALIIAAVFVLFRSVEQTFMPVAMLLRSVPLVALTPIIVLIFGRGIVGVTAMVAIVVFFPALVMIMVGLRQAPRQAQDLIAAYGGNSWTAMRMVAVPSALPSVFAAARISVPGALIGALIGEWLGSGRGLGSSMIKSIPKYQYNELWSSIVVITVVSIVLYAVVGVFEKIALARFGPNAGKT</sequence>
<protein>
    <submittedName>
        <fullName evidence="9">ABC transporter permease</fullName>
    </submittedName>
</protein>
<evidence type="ECO:0000313" key="9">
    <source>
        <dbReference type="EMBL" id="GGG22189.1"/>
    </source>
</evidence>
<keyword evidence="5 7" id="KW-1133">Transmembrane helix</keyword>
<reference evidence="9" key="2">
    <citation type="submission" date="2020-09" db="EMBL/GenBank/DDBJ databases">
        <authorList>
            <person name="Sun Q."/>
            <person name="Sedlacek I."/>
        </authorList>
    </citation>
    <scope>NUCLEOTIDE SEQUENCE</scope>
    <source>
        <strain evidence="9">CCM 7905</strain>
    </source>
</reference>
<name>A0A917LGY3_9NOCA</name>
<feature type="domain" description="ABC transmembrane type-1" evidence="8">
    <location>
        <begin position="78"/>
        <end position="262"/>
    </location>
</feature>
<reference evidence="9" key="1">
    <citation type="journal article" date="2014" name="Int. J. Syst. Evol. Microbiol.">
        <title>Complete genome sequence of Corynebacterium casei LMG S-19264T (=DSM 44701T), isolated from a smear-ripened cheese.</title>
        <authorList>
            <consortium name="US DOE Joint Genome Institute (JGI-PGF)"/>
            <person name="Walter F."/>
            <person name="Albersmeier A."/>
            <person name="Kalinowski J."/>
            <person name="Ruckert C."/>
        </authorList>
    </citation>
    <scope>NUCLEOTIDE SEQUENCE</scope>
    <source>
        <strain evidence="9">CCM 7905</strain>
    </source>
</reference>
<dbReference type="InterPro" id="IPR000515">
    <property type="entry name" value="MetI-like"/>
</dbReference>
<evidence type="ECO:0000256" key="6">
    <source>
        <dbReference type="ARBA" id="ARBA00023136"/>
    </source>
</evidence>
<keyword evidence="3" id="KW-1003">Cell membrane</keyword>
<keyword evidence="6 7" id="KW-0472">Membrane</keyword>
<dbReference type="CDD" id="cd06261">
    <property type="entry name" value="TM_PBP2"/>
    <property type="match status" value="1"/>
</dbReference>
<evidence type="ECO:0000256" key="2">
    <source>
        <dbReference type="ARBA" id="ARBA00022448"/>
    </source>
</evidence>
<keyword evidence="10" id="KW-1185">Reference proteome</keyword>
<evidence type="ECO:0000256" key="4">
    <source>
        <dbReference type="ARBA" id="ARBA00022692"/>
    </source>
</evidence>
<dbReference type="GO" id="GO:0055085">
    <property type="term" value="P:transmembrane transport"/>
    <property type="evidence" value="ECO:0007669"/>
    <property type="project" value="InterPro"/>
</dbReference>
<proteinExistence type="inferred from homology"/>
<dbReference type="GO" id="GO:0005886">
    <property type="term" value="C:plasma membrane"/>
    <property type="evidence" value="ECO:0007669"/>
    <property type="project" value="UniProtKB-SubCell"/>
</dbReference>
<feature type="transmembrane region" description="Helical" evidence="7">
    <location>
        <begin position="122"/>
        <end position="141"/>
    </location>
</feature>
<evidence type="ECO:0000259" key="8">
    <source>
        <dbReference type="PROSITE" id="PS50928"/>
    </source>
</evidence>
<comment type="similarity">
    <text evidence="7">Belongs to the binding-protein-dependent transport system permease family.</text>
</comment>
<feature type="transmembrane region" description="Helical" evidence="7">
    <location>
        <begin position="89"/>
        <end position="110"/>
    </location>
</feature>
<accession>A0A917LGY3</accession>
<evidence type="ECO:0000313" key="10">
    <source>
        <dbReference type="Proteomes" id="UP000654257"/>
    </source>
</evidence>
<feature type="transmembrane region" description="Helical" evidence="7">
    <location>
        <begin position="147"/>
        <end position="167"/>
    </location>
</feature>
<keyword evidence="4 7" id="KW-0812">Transmembrane</keyword>
<keyword evidence="2 7" id="KW-0813">Transport</keyword>
<dbReference type="AlphaFoldDB" id="A0A917LGY3"/>
<organism evidence="9 10">
    <name type="scientific">Rhodococcoides trifolii</name>
    <dbReference type="NCBI Taxonomy" id="908250"/>
    <lineage>
        <taxon>Bacteria</taxon>
        <taxon>Bacillati</taxon>
        <taxon>Actinomycetota</taxon>
        <taxon>Actinomycetes</taxon>
        <taxon>Mycobacteriales</taxon>
        <taxon>Nocardiaceae</taxon>
        <taxon>Rhodococcoides</taxon>
    </lineage>
</organism>
<comment type="subcellular location">
    <subcellularLocation>
        <location evidence="1 7">Cell membrane</location>
        <topology evidence="1 7">Multi-pass membrane protein</topology>
    </subcellularLocation>
</comment>
<feature type="transmembrane region" description="Helical" evidence="7">
    <location>
        <begin position="244"/>
        <end position="265"/>
    </location>
</feature>
<dbReference type="SUPFAM" id="SSF161098">
    <property type="entry name" value="MetI-like"/>
    <property type="match status" value="1"/>
</dbReference>
<comment type="caution">
    <text evidence="9">The sequence shown here is derived from an EMBL/GenBank/DDBJ whole genome shotgun (WGS) entry which is preliminary data.</text>
</comment>
<dbReference type="PANTHER" id="PTHR30151:SF20">
    <property type="entry name" value="ABC TRANSPORTER PERMEASE PROTEIN HI_0355-RELATED"/>
    <property type="match status" value="1"/>
</dbReference>
<dbReference type="PROSITE" id="PS50928">
    <property type="entry name" value="ABC_TM1"/>
    <property type="match status" value="1"/>
</dbReference>
<gene>
    <name evidence="9" type="ORF">GCM10007304_40010</name>
</gene>
<dbReference type="InterPro" id="IPR035906">
    <property type="entry name" value="MetI-like_sf"/>
</dbReference>
<evidence type="ECO:0000256" key="1">
    <source>
        <dbReference type="ARBA" id="ARBA00004651"/>
    </source>
</evidence>